<dbReference type="PANTHER" id="PTHR43791:SF52">
    <property type="entry name" value="TRANSPORTER, PUTATIVE (AFU_ORTHOLOGUE AFUA_1G11820)-RELATED"/>
    <property type="match status" value="1"/>
</dbReference>
<dbReference type="PANTHER" id="PTHR43791">
    <property type="entry name" value="PERMEASE-RELATED"/>
    <property type="match status" value="1"/>
</dbReference>
<feature type="transmembrane region" description="Helical" evidence="10">
    <location>
        <begin position="977"/>
        <end position="1001"/>
    </location>
</feature>
<evidence type="ECO:0000256" key="6">
    <source>
        <dbReference type="ARBA" id="ARBA00022989"/>
    </source>
</evidence>
<feature type="compositionally biased region" description="Basic and acidic residues" evidence="9">
    <location>
        <begin position="410"/>
        <end position="420"/>
    </location>
</feature>
<name>A0AB34FXY0_9HYPO</name>
<dbReference type="InterPro" id="IPR029033">
    <property type="entry name" value="His_PPase_superfam"/>
</dbReference>
<dbReference type="Gene3D" id="1.20.1250.20">
    <property type="entry name" value="MFS general substrate transporter like domains"/>
    <property type="match status" value="2"/>
</dbReference>
<feature type="transmembrane region" description="Helical" evidence="10">
    <location>
        <begin position="1048"/>
        <end position="1070"/>
    </location>
</feature>
<keyword evidence="7 10" id="KW-0472">Membrane</keyword>
<feature type="compositionally biased region" description="Pro residues" evidence="9">
    <location>
        <begin position="301"/>
        <end position="310"/>
    </location>
</feature>
<dbReference type="GO" id="GO:0016158">
    <property type="term" value="F:inositol hexakisphosphate 3-phosphatase activity"/>
    <property type="evidence" value="ECO:0007669"/>
    <property type="project" value="UniProtKB-EC"/>
</dbReference>
<keyword evidence="12" id="KW-1185">Reference proteome</keyword>
<dbReference type="SUPFAM" id="SSF103473">
    <property type="entry name" value="MFS general substrate transporter"/>
    <property type="match status" value="1"/>
</dbReference>
<dbReference type="CDD" id="cd07061">
    <property type="entry name" value="HP_HAP_like"/>
    <property type="match status" value="1"/>
</dbReference>
<dbReference type="InterPro" id="IPR011701">
    <property type="entry name" value="MFS"/>
</dbReference>
<feature type="region of interest" description="Disordered" evidence="9">
    <location>
        <begin position="403"/>
        <end position="422"/>
    </location>
</feature>
<evidence type="ECO:0000313" key="12">
    <source>
        <dbReference type="Proteomes" id="UP001163105"/>
    </source>
</evidence>
<proteinExistence type="inferred from homology"/>
<reference evidence="11" key="1">
    <citation type="submission" date="2023-01" db="EMBL/GenBank/DDBJ databases">
        <title>The growth and conidiation of Purpureocillium lavendulum are regulated by nitrogen source and histone H3K14 acetylation.</title>
        <authorList>
            <person name="Tang P."/>
            <person name="Han J."/>
            <person name="Zhang C."/>
            <person name="Tang P."/>
            <person name="Qi F."/>
            <person name="Zhang K."/>
            <person name="Liang L."/>
        </authorList>
    </citation>
    <scope>NUCLEOTIDE SEQUENCE</scope>
    <source>
        <strain evidence="11">YMF1.00683</strain>
    </source>
</reference>
<feature type="compositionally biased region" description="Polar residues" evidence="9">
    <location>
        <begin position="802"/>
        <end position="819"/>
    </location>
</feature>
<feature type="region of interest" description="Disordered" evidence="9">
    <location>
        <begin position="1"/>
        <end position="20"/>
    </location>
</feature>
<evidence type="ECO:0000256" key="2">
    <source>
        <dbReference type="ARBA" id="ARBA00005375"/>
    </source>
</evidence>
<dbReference type="Pfam" id="PF07690">
    <property type="entry name" value="MFS_1"/>
    <property type="match status" value="1"/>
</dbReference>
<feature type="transmembrane region" description="Helical" evidence="10">
    <location>
        <begin position="933"/>
        <end position="957"/>
    </location>
</feature>
<evidence type="ECO:0000256" key="5">
    <source>
        <dbReference type="ARBA" id="ARBA00022692"/>
    </source>
</evidence>
<feature type="transmembrane region" description="Helical" evidence="10">
    <location>
        <begin position="1157"/>
        <end position="1174"/>
    </location>
</feature>
<sequence length="1333" mass="146443">MPDNNTSPILPHFDVPRVMTPPPPAYFASRTDEDHELMRQRSYSSMSFHVPRRHVFDGSPSTTQDEAPPRIPPKSKNRMRAYTSTDVDAIKERVASAMIEVERLQKQIDEVIERQSLYANSRPSTPHSIARTMPELEPMPSIPALPPAAPSFAERLNSELERPHTAPIKAAPSSTITSVPGIGARGPASPRRDDRPPPPPLPLVLRPPLRKKKSFSRVSSWLFPGSETGPGAGHASVTNIPMPIKGHEGFYQCIRAASLPGRRSYDSLDSWSTWDSAEEQQTAPTTYSPGSTPVAKQDLVSPPPPPPPPAMERTATFGKKDERQVRTGVGVAIGNGPASVHVSQRPPLDTPPGARDPSWTLDRAFGDLLGPAMGMANIFTSLLGGLLPHGRAGYKYSAVPVPVAEDDEESTPHEPDDNYRTRHQKQQRLLKVTAGAMILFAVLALAALYGRAHPDQCGCEETGSCTGTSPHTWGQYSPFFSSPSTIDPVVPKGCELTFAAVLSRHGSRYPTAAKAASYAALVDRIHASVGEYPKGFEFLHGYAFPHRFDDLTLYGQKELARSGATFFQRYKKLASDSEPFIRAAGSPRVIMSAQNFTHAYYQAQGKDSDGPVTKILVLPETKGFNNSLNHGTCAAFETGPWSNLGREKEDTWRAIWAAPIMERLNHKLPGVNFTLQDTVYMMDLCPYGTVNTPDATKSDFCRLFTQEEWRGYDYYGSLEKWYSYGKGNPLGPTQGVGYVNELIARLTGNALVDNTSTNSTLGASPKTFPLDRKLYADFSHDNAMTAIFAALGLYNRTENLPDTSKLSPRQTHGYSTSCTVRDHNTTYPPKTHLIDQSSRRALINVNIEPPRALNNMSETVVDSEKAGAAASAVDDAQARAAAEKKLLRRLDVRIIPPLFALSFLSFLDRANIGNVKIQGIERSLHMQGQDFSVALFVFFVTYIVCEVPSNLILIRLAPSTWMSILMTCWGQGLVPNFGGLVGLRLVLGVFEAGLFPGAIYLMSTYYARYELQWRFSMTSQSTVLAGAFGGLLAFALAKMDGIRGYEGWRWIFIIEGVITVAVGVAIKFWLVNWPDQAAFLSAEDKALLDRKLAEDAGGGAARMDRLDKAACWRIVKDWKIYVGIFMHLTVVISTYSVSFFLPTDMGYSSAEAQLRTVPVYLVAVVFSLTSAWLTDRYRCRYMVIMASLLPGIAGLGVMLAGSRVSTGGRYASCFLAAITAFTTLPTVLAWVNYQQNGRYKRAIASAMIQSGGNFGGIIGSNIWLGREAPAYRTGVSVTLACLVLCGIGSTGYYLGLRAENRRRDRGERDYRLTEEASEVDNLGDDHPSWRFTF</sequence>
<feature type="coiled-coil region" evidence="8">
    <location>
        <begin position="87"/>
        <end position="114"/>
    </location>
</feature>
<comment type="caution">
    <text evidence="11">The sequence shown here is derived from an EMBL/GenBank/DDBJ whole genome shotgun (WGS) entry which is preliminary data.</text>
</comment>
<feature type="region of interest" description="Disordered" evidence="9">
    <location>
        <begin position="802"/>
        <end position="826"/>
    </location>
</feature>
<dbReference type="GO" id="GO:0016020">
    <property type="term" value="C:membrane"/>
    <property type="evidence" value="ECO:0007669"/>
    <property type="project" value="UniProtKB-SubCell"/>
</dbReference>
<dbReference type="EC" id="3.1.3.8" evidence="3"/>
<feature type="transmembrane region" description="Helical" evidence="10">
    <location>
        <begin position="429"/>
        <end position="449"/>
    </location>
</feature>
<keyword evidence="6 10" id="KW-1133">Transmembrane helix</keyword>
<feature type="transmembrane region" description="Helical" evidence="10">
    <location>
        <begin position="1270"/>
        <end position="1295"/>
    </location>
</feature>
<evidence type="ECO:0000256" key="9">
    <source>
        <dbReference type="SAM" id="MobiDB-lite"/>
    </source>
</evidence>
<feature type="compositionally biased region" description="Polar residues" evidence="9">
    <location>
        <begin position="275"/>
        <end position="291"/>
    </location>
</feature>
<protein>
    <recommendedName>
        <fullName evidence="3">3-phytase</fullName>
        <ecNumber evidence="3">3.1.3.8</ecNumber>
    </recommendedName>
</protein>
<dbReference type="Pfam" id="PF00328">
    <property type="entry name" value="His_Phos_2"/>
    <property type="match status" value="1"/>
</dbReference>
<evidence type="ECO:0000256" key="3">
    <source>
        <dbReference type="ARBA" id="ARBA00012632"/>
    </source>
</evidence>
<dbReference type="PROSITE" id="PS00616">
    <property type="entry name" value="HIS_ACID_PHOSPHAT_1"/>
    <property type="match status" value="1"/>
</dbReference>
<evidence type="ECO:0000256" key="10">
    <source>
        <dbReference type="SAM" id="Phobius"/>
    </source>
</evidence>
<evidence type="ECO:0000256" key="1">
    <source>
        <dbReference type="ARBA" id="ARBA00004141"/>
    </source>
</evidence>
<feature type="transmembrane region" description="Helical" evidence="10">
    <location>
        <begin position="1181"/>
        <end position="1201"/>
    </location>
</feature>
<feature type="transmembrane region" description="Helical" evidence="10">
    <location>
        <begin position="1243"/>
        <end position="1264"/>
    </location>
</feature>
<evidence type="ECO:0000256" key="8">
    <source>
        <dbReference type="SAM" id="Coils"/>
    </source>
</evidence>
<feature type="transmembrane region" description="Helical" evidence="10">
    <location>
        <begin position="1013"/>
        <end position="1036"/>
    </location>
</feature>
<keyword evidence="5 10" id="KW-0812">Transmembrane</keyword>
<feature type="transmembrane region" description="Helical" evidence="10">
    <location>
        <begin position="894"/>
        <end position="912"/>
    </location>
</feature>
<feature type="region of interest" description="Disordered" evidence="9">
    <location>
        <begin position="163"/>
        <end position="209"/>
    </location>
</feature>
<dbReference type="SUPFAM" id="SSF53254">
    <property type="entry name" value="Phosphoglycerate mutase-like"/>
    <property type="match status" value="1"/>
</dbReference>
<feature type="transmembrane region" description="Helical" evidence="10">
    <location>
        <begin position="368"/>
        <end position="387"/>
    </location>
</feature>
<dbReference type="GO" id="GO:0022857">
    <property type="term" value="F:transmembrane transporter activity"/>
    <property type="evidence" value="ECO:0007669"/>
    <property type="project" value="InterPro"/>
</dbReference>
<dbReference type="Gene3D" id="3.40.50.1240">
    <property type="entry name" value="Phosphoglycerate mutase-like"/>
    <property type="match status" value="1"/>
</dbReference>
<accession>A0AB34FXY0</accession>
<dbReference type="PROSITE" id="PS00778">
    <property type="entry name" value="HIS_ACID_PHOSPHAT_2"/>
    <property type="match status" value="1"/>
</dbReference>
<dbReference type="EMBL" id="JAQHRD010000002">
    <property type="protein sequence ID" value="KAJ6444253.1"/>
    <property type="molecule type" value="Genomic_DNA"/>
</dbReference>
<dbReference type="InterPro" id="IPR036259">
    <property type="entry name" value="MFS_trans_sf"/>
</dbReference>
<evidence type="ECO:0000313" key="11">
    <source>
        <dbReference type="EMBL" id="KAJ6444253.1"/>
    </source>
</evidence>
<dbReference type="FunFam" id="1.20.1250.20:FF:000057">
    <property type="entry name" value="MFS general substrate transporter"/>
    <property type="match status" value="1"/>
</dbReference>
<organism evidence="11 12">
    <name type="scientific">Purpureocillium lavendulum</name>
    <dbReference type="NCBI Taxonomy" id="1247861"/>
    <lineage>
        <taxon>Eukaryota</taxon>
        <taxon>Fungi</taxon>
        <taxon>Dikarya</taxon>
        <taxon>Ascomycota</taxon>
        <taxon>Pezizomycotina</taxon>
        <taxon>Sordariomycetes</taxon>
        <taxon>Hypocreomycetidae</taxon>
        <taxon>Hypocreales</taxon>
        <taxon>Ophiocordycipitaceae</taxon>
        <taxon>Purpureocillium</taxon>
    </lineage>
</organism>
<keyword evidence="4" id="KW-0813">Transport</keyword>
<feature type="region of interest" description="Disordered" evidence="9">
    <location>
        <begin position="275"/>
        <end position="358"/>
    </location>
</feature>
<evidence type="ECO:0000256" key="7">
    <source>
        <dbReference type="ARBA" id="ARBA00023136"/>
    </source>
</evidence>
<dbReference type="InterPro" id="IPR033379">
    <property type="entry name" value="Acid_Pase_AS"/>
</dbReference>
<feature type="transmembrane region" description="Helical" evidence="10">
    <location>
        <begin position="1118"/>
        <end position="1137"/>
    </location>
</feature>
<feature type="transmembrane region" description="Helical" evidence="10">
    <location>
        <begin position="1207"/>
        <end position="1231"/>
    </location>
</feature>
<dbReference type="Proteomes" id="UP001163105">
    <property type="component" value="Unassembled WGS sequence"/>
</dbReference>
<feature type="region of interest" description="Disordered" evidence="9">
    <location>
        <begin position="52"/>
        <end position="76"/>
    </location>
</feature>
<dbReference type="FunFam" id="1.20.1250.20:FF:000013">
    <property type="entry name" value="MFS general substrate transporter"/>
    <property type="match status" value="1"/>
</dbReference>
<evidence type="ECO:0000256" key="4">
    <source>
        <dbReference type="ARBA" id="ARBA00022448"/>
    </source>
</evidence>
<comment type="subcellular location">
    <subcellularLocation>
        <location evidence="1">Membrane</location>
        <topology evidence="1">Multi-pass membrane protein</topology>
    </subcellularLocation>
</comment>
<dbReference type="InterPro" id="IPR000560">
    <property type="entry name" value="His_Pase_clade-2"/>
</dbReference>
<comment type="similarity">
    <text evidence="2">Belongs to the histidine acid phosphatase family.</text>
</comment>
<gene>
    <name evidence="11" type="ORF">O9K51_02647</name>
</gene>
<keyword evidence="8" id="KW-0175">Coiled coil</keyword>